<name>A0A516GWI8_9PROT</name>
<reference evidence="1 2" key="1">
    <citation type="submission" date="2019-07" db="EMBL/GenBank/DDBJ databases">
        <title>Genome sequencing for Ferrovibrio sp. K5.</title>
        <authorList>
            <person name="Park S.-J."/>
        </authorList>
    </citation>
    <scope>NUCLEOTIDE SEQUENCE [LARGE SCALE GENOMIC DNA]</scope>
    <source>
        <strain evidence="1 2">K5</strain>
    </source>
</reference>
<dbReference type="RefSeq" id="WP_144066875.1">
    <property type="nucleotide sequence ID" value="NZ_CP041636.1"/>
</dbReference>
<dbReference type="EMBL" id="CP041636">
    <property type="protein sequence ID" value="QDO95894.1"/>
    <property type="molecule type" value="Genomic_DNA"/>
</dbReference>
<proteinExistence type="predicted"/>
<dbReference type="Proteomes" id="UP000317496">
    <property type="component" value="Chromosome"/>
</dbReference>
<dbReference type="AlphaFoldDB" id="A0A516GWI8"/>
<sequence>MAAPHRLALGFVVAVLLLWAGLLGWTLQRAALPPEASGRVIAVYPFGWSDPAVTEAAMRTEARLVRQTWLTNAVELASDDAGFADRLRNTGAIAVYRAQPFNLFTLAGCSGMPPLLPSLRRFG</sequence>
<protein>
    <submittedName>
        <fullName evidence="1">Uncharacterized protein</fullName>
    </submittedName>
</protein>
<dbReference type="KEGG" id="fer:FNB15_00725"/>
<gene>
    <name evidence="1" type="ORF">FNB15_00725</name>
</gene>
<keyword evidence="2" id="KW-1185">Reference proteome</keyword>
<accession>A0A516GWI8</accession>
<evidence type="ECO:0000313" key="1">
    <source>
        <dbReference type="EMBL" id="QDO95894.1"/>
    </source>
</evidence>
<organism evidence="1 2">
    <name type="scientific">Ferrovibrio terrae</name>
    <dbReference type="NCBI Taxonomy" id="2594003"/>
    <lineage>
        <taxon>Bacteria</taxon>
        <taxon>Pseudomonadati</taxon>
        <taxon>Pseudomonadota</taxon>
        <taxon>Alphaproteobacteria</taxon>
        <taxon>Rhodospirillales</taxon>
        <taxon>Rhodospirillaceae</taxon>
        <taxon>Ferrovibrio</taxon>
    </lineage>
</organism>
<evidence type="ECO:0000313" key="2">
    <source>
        <dbReference type="Proteomes" id="UP000317496"/>
    </source>
</evidence>